<evidence type="ECO:0000256" key="14">
    <source>
        <dbReference type="PIRSR" id="PIRSR006769-1"/>
    </source>
</evidence>
<evidence type="ECO:0000256" key="16">
    <source>
        <dbReference type="PIRSR" id="PIRSR006769-3"/>
    </source>
</evidence>
<comment type="catalytic activity">
    <reaction evidence="13">
        <text>5-amino-6-(5-phospho-D-ribitylamino)uracil + NADP(+) = 5-amino-6-(5-phospho-D-ribosylamino)uracil + NADPH + H(+)</text>
        <dbReference type="Rhea" id="RHEA:17845"/>
        <dbReference type="ChEBI" id="CHEBI:15378"/>
        <dbReference type="ChEBI" id="CHEBI:57783"/>
        <dbReference type="ChEBI" id="CHEBI:58349"/>
        <dbReference type="ChEBI" id="CHEBI:58421"/>
        <dbReference type="ChEBI" id="CHEBI:58453"/>
        <dbReference type="EC" id="1.1.1.193"/>
    </reaction>
</comment>
<evidence type="ECO:0000256" key="13">
    <source>
        <dbReference type="PIRNR" id="PIRNR006769"/>
    </source>
</evidence>
<dbReference type="EC" id="1.1.1.193" evidence="13"/>
<dbReference type="PIRSF" id="PIRSF006769">
    <property type="entry name" value="RibD"/>
    <property type="match status" value="1"/>
</dbReference>
<keyword evidence="9 13" id="KW-0862">Zinc</keyword>
<proteinExistence type="inferred from homology"/>
<dbReference type="InterPro" id="IPR004794">
    <property type="entry name" value="Eubact_RibD"/>
</dbReference>
<dbReference type="Gene3D" id="3.40.140.10">
    <property type="entry name" value="Cytidine Deaminase, domain 2"/>
    <property type="match status" value="1"/>
</dbReference>
<dbReference type="Pfam" id="PF01872">
    <property type="entry name" value="RibD_C"/>
    <property type="match status" value="1"/>
</dbReference>
<evidence type="ECO:0000256" key="4">
    <source>
        <dbReference type="ARBA" id="ARBA00005259"/>
    </source>
</evidence>
<comment type="similarity">
    <text evidence="5 13">In the C-terminal section; belongs to the HTP reductase family.</text>
</comment>
<name>A0A8J6NC34_9BACT</name>
<feature type="domain" description="CMP/dCMP-type deaminase" evidence="17">
    <location>
        <begin position="1"/>
        <end position="108"/>
    </location>
</feature>
<dbReference type="InterPro" id="IPR024072">
    <property type="entry name" value="DHFR-like_dom_sf"/>
</dbReference>
<dbReference type="InterPro" id="IPR050765">
    <property type="entry name" value="Riboflavin_Biosynth_HTPR"/>
</dbReference>
<comment type="function">
    <text evidence="1 13">Converts 2,5-diamino-6-(ribosylamino)-4(3h)-pyrimidinone 5'-phosphate into 5-amino-6-(ribosylamino)-2,4(1h,3h)-pyrimidinedione 5'-phosphate.</text>
</comment>
<evidence type="ECO:0000256" key="10">
    <source>
        <dbReference type="ARBA" id="ARBA00022857"/>
    </source>
</evidence>
<comment type="catalytic activity">
    <reaction evidence="13">
        <text>2,5-diamino-6-hydroxy-4-(5-phosphoribosylamino)-pyrimidine + H2O + H(+) = 5-amino-6-(5-phospho-D-ribosylamino)uracil + NH4(+)</text>
        <dbReference type="Rhea" id="RHEA:21868"/>
        <dbReference type="ChEBI" id="CHEBI:15377"/>
        <dbReference type="ChEBI" id="CHEBI:15378"/>
        <dbReference type="ChEBI" id="CHEBI:28938"/>
        <dbReference type="ChEBI" id="CHEBI:58453"/>
        <dbReference type="ChEBI" id="CHEBI:58614"/>
        <dbReference type="EC" id="3.5.4.26"/>
    </reaction>
</comment>
<dbReference type="EMBL" id="JACNJZ010000040">
    <property type="protein sequence ID" value="MBC8316570.1"/>
    <property type="molecule type" value="Genomic_DNA"/>
</dbReference>
<accession>A0A8J6NC34</accession>
<evidence type="ECO:0000256" key="3">
    <source>
        <dbReference type="ARBA" id="ARBA00004910"/>
    </source>
</evidence>
<keyword evidence="6 13" id="KW-0686">Riboflavin biosynthesis</keyword>
<feature type="binding site" evidence="15">
    <location>
        <position position="162"/>
    </location>
    <ligand>
        <name>substrate</name>
    </ligand>
</feature>
<dbReference type="InterPro" id="IPR011549">
    <property type="entry name" value="RibD_C"/>
</dbReference>
<comment type="pathway">
    <text evidence="2 13">Cofactor biosynthesis; riboflavin biosynthesis; 5-amino-6-(D-ribitylamino)uracil from GTP: step 2/4.</text>
</comment>
<dbReference type="GO" id="GO:0050661">
    <property type="term" value="F:NADP binding"/>
    <property type="evidence" value="ECO:0007669"/>
    <property type="project" value="InterPro"/>
</dbReference>
<feature type="binding site" evidence="15">
    <location>
        <position position="201"/>
    </location>
    <ligand>
        <name>substrate</name>
    </ligand>
</feature>
<dbReference type="EC" id="3.5.4.26" evidence="13"/>
<dbReference type="InterPro" id="IPR002125">
    <property type="entry name" value="CMP_dCMP_dom"/>
</dbReference>
<evidence type="ECO:0000313" key="18">
    <source>
        <dbReference type="EMBL" id="MBC8316570.1"/>
    </source>
</evidence>
<dbReference type="PROSITE" id="PS00903">
    <property type="entry name" value="CYT_DCMP_DEAMINASES_1"/>
    <property type="match status" value="1"/>
</dbReference>
<keyword evidence="11 13" id="KW-0560">Oxidoreductase</keyword>
<evidence type="ECO:0000256" key="1">
    <source>
        <dbReference type="ARBA" id="ARBA00002151"/>
    </source>
</evidence>
<evidence type="ECO:0000256" key="9">
    <source>
        <dbReference type="ARBA" id="ARBA00022833"/>
    </source>
</evidence>
<keyword evidence="10 13" id="KW-0521">NADP</keyword>
<feature type="binding site" evidence="15">
    <location>
        <position position="194"/>
    </location>
    <ligand>
        <name>NADP(+)</name>
        <dbReference type="ChEBI" id="CHEBI:58349"/>
    </ligand>
</feature>
<dbReference type="Proteomes" id="UP000614424">
    <property type="component" value="Unassembled WGS sequence"/>
</dbReference>
<comment type="pathway">
    <text evidence="3 13">Cofactor biosynthesis; riboflavin biosynthesis; 5-amino-6-(D-ribitylamino)uracil from GTP: step 3/4.</text>
</comment>
<dbReference type="SUPFAM" id="SSF53597">
    <property type="entry name" value="Dihydrofolate reductase-like"/>
    <property type="match status" value="1"/>
</dbReference>
<feature type="binding site" evidence="16">
    <location>
        <position position="44"/>
    </location>
    <ligand>
        <name>Zn(2+)</name>
        <dbReference type="ChEBI" id="CHEBI:29105"/>
        <note>catalytic</note>
    </ligand>
</feature>
<comment type="cofactor">
    <cofactor evidence="13 16">
        <name>Zn(2+)</name>
        <dbReference type="ChEBI" id="CHEBI:29105"/>
    </cofactor>
    <text evidence="13 16">Binds 1 zinc ion.</text>
</comment>
<dbReference type="NCBIfam" id="TIGR00326">
    <property type="entry name" value="eubact_ribD"/>
    <property type="match status" value="1"/>
</dbReference>
<feature type="binding site" evidence="16">
    <location>
        <position position="69"/>
    </location>
    <ligand>
        <name>Zn(2+)</name>
        <dbReference type="ChEBI" id="CHEBI:29105"/>
        <note>catalytic</note>
    </ligand>
</feature>
<gene>
    <name evidence="18" type="primary">ribD</name>
    <name evidence="18" type="ORF">H8E41_01595</name>
</gene>
<protein>
    <recommendedName>
        <fullName evidence="13">Riboflavin biosynthesis protein RibD</fullName>
    </recommendedName>
    <domain>
        <recommendedName>
            <fullName evidence="13">Diaminohydroxyphosphoribosylaminopyrimidine deaminase</fullName>
            <shortName evidence="13">DRAP deaminase</shortName>
            <ecNumber evidence="13">3.5.4.26</ecNumber>
        </recommendedName>
        <alternativeName>
            <fullName evidence="13">Riboflavin-specific deaminase</fullName>
        </alternativeName>
    </domain>
    <domain>
        <recommendedName>
            <fullName evidence="13">5-amino-6-(5-phosphoribosylamino)uracil reductase</fullName>
            <ecNumber evidence="13">1.1.1.193</ecNumber>
        </recommendedName>
        <alternativeName>
            <fullName evidence="13">HTP reductase</fullName>
        </alternativeName>
    </domain>
</protein>
<evidence type="ECO:0000256" key="11">
    <source>
        <dbReference type="ARBA" id="ARBA00023002"/>
    </source>
</evidence>
<evidence type="ECO:0000256" key="5">
    <source>
        <dbReference type="ARBA" id="ARBA00007417"/>
    </source>
</evidence>
<dbReference type="NCBIfam" id="TIGR00227">
    <property type="entry name" value="ribD_Cterm"/>
    <property type="match status" value="1"/>
</dbReference>
<dbReference type="GO" id="GO:0008835">
    <property type="term" value="F:diaminohydroxyphosphoribosylaminopyrimidine deaminase activity"/>
    <property type="evidence" value="ECO:0007669"/>
    <property type="project" value="UniProtKB-EC"/>
</dbReference>
<dbReference type="GO" id="GO:0008270">
    <property type="term" value="F:zinc ion binding"/>
    <property type="evidence" value="ECO:0007669"/>
    <property type="project" value="InterPro"/>
</dbReference>
<dbReference type="GO" id="GO:0008703">
    <property type="term" value="F:5-amino-6-(5-phosphoribosylamino)uracil reductase activity"/>
    <property type="evidence" value="ECO:0007669"/>
    <property type="project" value="UniProtKB-EC"/>
</dbReference>
<feature type="binding site" evidence="16">
    <location>
        <position position="78"/>
    </location>
    <ligand>
        <name>Zn(2+)</name>
        <dbReference type="ChEBI" id="CHEBI:29105"/>
        <note>catalytic</note>
    </ligand>
</feature>
<evidence type="ECO:0000256" key="15">
    <source>
        <dbReference type="PIRSR" id="PIRSR006769-2"/>
    </source>
</evidence>
<keyword evidence="8 13" id="KW-0378">Hydrolase</keyword>
<feature type="binding site" evidence="15">
    <location>
        <position position="164"/>
    </location>
    <ligand>
        <name>NADP(+)</name>
        <dbReference type="ChEBI" id="CHEBI:58349"/>
    </ligand>
</feature>
<feature type="binding site" evidence="15">
    <location>
        <begin position="292"/>
        <end position="298"/>
    </location>
    <ligand>
        <name>NADP(+)</name>
        <dbReference type="ChEBI" id="CHEBI:58349"/>
    </ligand>
</feature>
<dbReference type="CDD" id="cd01284">
    <property type="entry name" value="Riboflavin_deaminase-reductase"/>
    <property type="match status" value="1"/>
</dbReference>
<feature type="binding site" evidence="15">
    <location>
        <position position="178"/>
    </location>
    <ligand>
        <name>substrate</name>
    </ligand>
</feature>
<feature type="binding site" evidence="15">
    <location>
        <position position="148"/>
    </location>
    <ligand>
        <name>NADP(+)</name>
        <dbReference type="ChEBI" id="CHEBI:58349"/>
    </ligand>
</feature>
<comment type="similarity">
    <text evidence="4 13">In the N-terminal section; belongs to the cytidine and deoxycytidylate deaminase family.</text>
</comment>
<evidence type="ECO:0000256" key="7">
    <source>
        <dbReference type="ARBA" id="ARBA00022723"/>
    </source>
</evidence>
<feature type="binding site" evidence="15">
    <location>
        <position position="290"/>
    </location>
    <ligand>
        <name>substrate</name>
    </ligand>
</feature>
<keyword evidence="7 13" id="KW-0479">Metal-binding</keyword>
<dbReference type="InterPro" id="IPR002734">
    <property type="entry name" value="RibDG_C"/>
</dbReference>
<dbReference type="InterPro" id="IPR016193">
    <property type="entry name" value="Cytidine_deaminase-like"/>
</dbReference>
<feature type="binding site" evidence="15">
    <location>
        <position position="190"/>
    </location>
    <ligand>
        <name>NADP(+)</name>
        <dbReference type="ChEBI" id="CHEBI:58349"/>
    </ligand>
</feature>
<feature type="binding site" evidence="15">
    <location>
        <position position="217"/>
    </location>
    <ligand>
        <name>NADP(+)</name>
        <dbReference type="ChEBI" id="CHEBI:58349"/>
    </ligand>
</feature>
<evidence type="ECO:0000256" key="2">
    <source>
        <dbReference type="ARBA" id="ARBA00004882"/>
    </source>
</evidence>
<evidence type="ECO:0000256" key="8">
    <source>
        <dbReference type="ARBA" id="ARBA00022801"/>
    </source>
</evidence>
<dbReference type="UniPathway" id="UPA00275">
    <property type="reaction ID" value="UER00401"/>
</dbReference>
<keyword evidence="12" id="KW-0511">Multifunctional enzyme</keyword>
<dbReference type="InterPro" id="IPR016192">
    <property type="entry name" value="APOBEC/CMP_deaminase_Zn-bd"/>
</dbReference>
<evidence type="ECO:0000256" key="12">
    <source>
        <dbReference type="ARBA" id="ARBA00023268"/>
    </source>
</evidence>
<comment type="caution">
    <text evidence="18">The sequence shown here is derived from an EMBL/GenBank/DDBJ whole genome shotgun (WGS) entry which is preliminary data.</text>
</comment>
<organism evidence="18 19">
    <name type="scientific">Candidatus Desulfobia pelagia</name>
    <dbReference type="NCBI Taxonomy" id="2841692"/>
    <lineage>
        <taxon>Bacteria</taxon>
        <taxon>Pseudomonadati</taxon>
        <taxon>Thermodesulfobacteriota</taxon>
        <taxon>Desulfobulbia</taxon>
        <taxon>Desulfobulbales</taxon>
        <taxon>Desulfobulbaceae</taxon>
        <taxon>Candidatus Desulfobia</taxon>
    </lineage>
</organism>
<dbReference type="Pfam" id="PF00383">
    <property type="entry name" value="dCMP_cyt_deam_1"/>
    <property type="match status" value="1"/>
</dbReference>
<dbReference type="AlphaFoldDB" id="A0A8J6NC34"/>
<feature type="binding site" evidence="15">
    <location>
        <position position="198"/>
    </location>
    <ligand>
        <name>substrate</name>
    </ligand>
</feature>
<evidence type="ECO:0000313" key="19">
    <source>
        <dbReference type="Proteomes" id="UP000614424"/>
    </source>
</evidence>
<dbReference type="Gene3D" id="3.40.430.10">
    <property type="entry name" value="Dihydrofolate Reductase, subunit A"/>
    <property type="match status" value="1"/>
</dbReference>
<dbReference type="PANTHER" id="PTHR38011:SF7">
    <property type="entry name" value="2,5-DIAMINO-6-RIBOSYLAMINO-4(3H)-PYRIMIDINONE 5'-PHOSPHATE REDUCTASE"/>
    <property type="match status" value="1"/>
</dbReference>
<feature type="active site" description="Proton donor" evidence="14">
    <location>
        <position position="46"/>
    </location>
</feature>
<dbReference type="PANTHER" id="PTHR38011">
    <property type="entry name" value="DIHYDROFOLATE REDUCTASE FAMILY PROTEIN (AFU_ORTHOLOGUE AFUA_8G06820)"/>
    <property type="match status" value="1"/>
</dbReference>
<reference evidence="18 19" key="1">
    <citation type="submission" date="2020-08" db="EMBL/GenBank/DDBJ databases">
        <title>Bridging the membrane lipid divide: bacteria of the FCB group superphylum have the potential to synthesize archaeal ether lipids.</title>
        <authorList>
            <person name="Villanueva L."/>
            <person name="Von Meijenfeldt F.A.B."/>
            <person name="Westbye A.B."/>
            <person name="Yadav S."/>
            <person name="Hopmans E.C."/>
            <person name="Dutilh B.E."/>
            <person name="Sinninghe Damste J.S."/>
        </authorList>
    </citation>
    <scope>NUCLEOTIDE SEQUENCE [LARGE SCALE GENOMIC DNA]</scope>
    <source>
        <strain evidence="18">NIOZ-UU47</strain>
    </source>
</reference>
<dbReference type="GO" id="GO:0009231">
    <property type="term" value="P:riboflavin biosynthetic process"/>
    <property type="evidence" value="ECO:0007669"/>
    <property type="project" value="UniProtKB-UniPathway"/>
</dbReference>
<dbReference type="FunFam" id="3.40.140.10:FF:000025">
    <property type="entry name" value="Riboflavin biosynthesis protein RibD"/>
    <property type="match status" value="1"/>
</dbReference>
<evidence type="ECO:0000259" key="17">
    <source>
        <dbReference type="PROSITE" id="PS51747"/>
    </source>
</evidence>
<dbReference type="SUPFAM" id="SSF53927">
    <property type="entry name" value="Cytidine deaminase-like"/>
    <property type="match status" value="1"/>
</dbReference>
<evidence type="ECO:0000256" key="6">
    <source>
        <dbReference type="ARBA" id="ARBA00022619"/>
    </source>
</evidence>
<dbReference type="PROSITE" id="PS51747">
    <property type="entry name" value="CYT_DCMP_DEAMINASES_2"/>
    <property type="match status" value="1"/>
</dbReference>
<sequence>MKQALREAKKGLGRTSPNPCVGAVVVKNEKVISTGYHRKAGSPHAEVHALQAAGDDARGSTLYVTLEPCNHTGKTPPCTHAIVKSGISRVVVGMIDPNPLVAGTGCDFLELQNIEVKRGVLTKECQEINRPFIKHITTGKPWVILKAGCSLDGRIAVASGQSGWITNEKSRHAVHRMRDKVDAILVGIGTALQDNPSLTTRLPGKKGHDPLRVVLDSHLRLTPGAAMLTQYSGNETWIFCSTGHDKRKAAALEQAGARVIPVRCNEKGSVDLSAVLEELGRAQKNSLLVEGGSHIHGSFLREDLVDQVSLFMAPLFLGSDAIPVVDSMGLESVQNGKRFSTTRIRRFGSDVLVEGIFQGSLAREEY</sequence>